<dbReference type="InterPro" id="IPR001466">
    <property type="entry name" value="Beta-lactam-related"/>
</dbReference>
<feature type="domain" description="Beta-lactamase-related" evidence="1">
    <location>
        <begin position="11"/>
        <end position="70"/>
    </location>
</feature>
<protein>
    <recommendedName>
        <fullName evidence="1">Beta-lactamase-related domain-containing protein</fullName>
    </recommendedName>
</protein>
<evidence type="ECO:0000313" key="3">
    <source>
        <dbReference type="Proteomes" id="UP000249682"/>
    </source>
</evidence>
<name>A0AAD0P7C3_MYCLR</name>
<evidence type="ECO:0000313" key="2">
    <source>
        <dbReference type="EMBL" id="AWV48457.1"/>
    </source>
</evidence>
<dbReference type="AlphaFoldDB" id="A0AAD0P7C3"/>
<dbReference type="Gene3D" id="3.40.710.10">
    <property type="entry name" value="DD-peptidase/beta-lactamase superfamily"/>
    <property type="match status" value="1"/>
</dbReference>
<dbReference type="Proteomes" id="UP000249682">
    <property type="component" value="Chromosome"/>
</dbReference>
<organism evidence="2 3">
    <name type="scientific">Mycobacterium leprae</name>
    <dbReference type="NCBI Taxonomy" id="1769"/>
    <lineage>
        <taxon>Bacteria</taxon>
        <taxon>Bacillati</taxon>
        <taxon>Actinomycetota</taxon>
        <taxon>Actinomycetes</taxon>
        <taxon>Mycobacteriales</taxon>
        <taxon>Mycobacteriaceae</taxon>
        <taxon>Mycobacterium</taxon>
    </lineage>
</organism>
<evidence type="ECO:0000259" key="1">
    <source>
        <dbReference type="Pfam" id="PF00144"/>
    </source>
</evidence>
<gene>
    <name evidence="2" type="ORF">DIJ64_11475</name>
</gene>
<dbReference type="EMBL" id="CP029543">
    <property type="protein sequence ID" value="AWV48457.1"/>
    <property type="molecule type" value="Genomic_DNA"/>
</dbReference>
<accession>A0AAD0P7C3</accession>
<proteinExistence type="predicted"/>
<dbReference type="InterPro" id="IPR012338">
    <property type="entry name" value="Beta-lactam/transpept-like"/>
</dbReference>
<reference evidence="2 3" key="1">
    <citation type="submission" date="2018-05" db="EMBL/GenBank/DDBJ databases">
        <title>Evolution of small genomes with special reference to Mycobacterium leprae.</title>
        <authorList>
            <person name="Mohanty P.S."/>
            <person name="Bansal A.K."/>
            <person name="Gupta U.D."/>
            <person name="Naaz F."/>
            <person name="Dwivedi V.D."/>
            <person name="Singh H."/>
            <person name="Gupta G."/>
            <person name="Sharma S."/>
            <person name="Arora M."/>
        </authorList>
    </citation>
    <scope>NUCLEOTIDE SEQUENCE [LARGE SCALE GENOMIC DNA]</scope>
    <source>
        <strain evidence="2 3">MRHRU-235-G</strain>
    </source>
</reference>
<dbReference type="SUPFAM" id="SSF56601">
    <property type="entry name" value="beta-lactamase/transpeptidase-like"/>
    <property type="match status" value="1"/>
</dbReference>
<dbReference type="Pfam" id="PF00144">
    <property type="entry name" value="Beta-lactamase"/>
    <property type="match status" value="1"/>
</dbReference>
<sequence>MRSFASLFPERQLNGSELSLYLDGTPVVDGWTRWANSRGSMPWSTDMGTMVISVTKGLASLVIHRLVDRRMYLPTIYRSPNSGPCSARTANQPAPIGYRIRRRTGLSHLGGGNTTNLMYHHLMKG</sequence>